<evidence type="ECO:0000313" key="2">
    <source>
        <dbReference type="EnsemblPlants" id="AET4Gv20464000.13"/>
    </source>
</evidence>
<evidence type="ECO:0000256" key="1">
    <source>
        <dbReference type="SAM" id="MobiDB-lite"/>
    </source>
</evidence>
<accession>A0A453I6S0</accession>
<feature type="region of interest" description="Disordered" evidence="1">
    <location>
        <begin position="44"/>
        <end position="67"/>
    </location>
</feature>
<name>A0A453I6S0_AEGTS</name>
<feature type="compositionally biased region" description="Basic and acidic residues" evidence="1">
    <location>
        <begin position="58"/>
        <end position="67"/>
    </location>
</feature>
<dbReference type="EnsemblPlants" id="AET4Gv20464000.13">
    <property type="protein sequence ID" value="AET4Gv20464000.13"/>
    <property type="gene ID" value="AET4Gv20464000"/>
</dbReference>
<dbReference type="Proteomes" id="UP000015105">
    <property type="component" value="Chromosome 4D"/>
</dbReference>
<proteinExistence type="predicted"/>
<dbReference type="Gramene" id="AET4Gv20464000.4">
    <property type="protein sequence ID" value="AET4Gv20464000.4"/>
    <property type="gene ID" value="AET4Gv20464000"/>
</dbReference>
<reference evidence="3" key="2">
    <citation type="journal article" date="2017" name="Nat. Plants">
        <title>The Aegilops tauschii genome reveals multiple impacts of transposons.</title>
        <authorList>
            <person name="Zhao G."/>
            <person name="Zou C."/>
            <person name="Li K."/>
            <person name="Wang K."/>
            <person name="Li T."/>
            <person name="Gao L."/>
            <person name="Zhang X."/>
            <person name="Wang H."/>
            <person name="Yang Z."/>
            <person name="Liu X."/>
            <person name="Jiang W."/>
            <person name="Mao L."/>
            <person name="Kong X."/>
            <person name="Jiao Y."/>
            <person name="Jia J."/>
        </authorList>
    </citation>
    <scope>NUCLEOTIDE SEQUENCE [LARGE SCALE GENOMIC DNA]</scope>
    <source>
        <strain evidence="3">cv. AL8/78</strain>
    </source>
</reference>
<dbReference type="AlphaFoldDB" id="A0A453I6S0"/>
<sequence length="152" mass="16729">FGLHGHIHHVGLAHPDPTKSRPSPHPDQNLAIYTAHSTFCPLRSAPPSSPVISGMARNRSESGRSRSVDLELGACSDEEIAVQLVLCQPLSRPSADPPAGRLHRHSSWDPALAPRVRSITGSGTRRSLSPRRWPRSLRPMSAMRKAWICQMR</sequence>
<dbReference type="Gramene" id="AET4Gv20464000.13">
    <property type="protein sequence ID" value="AET4Gv20464000.13"/>
    <property type="gene ID" value="AET4Gv20464000"/>
</dbReference>
<reference evidence="2" key="4">
    <citation type="submission" date="2019-03" db="UniProtKB">
        <authorList>
            <consortium name="EnsemblPlants"/>
        </authorList>
    </citation>
    <scope>IDENTIFICATION</scope>
</reference>
<reference evidence="2" key="5">
    <citation type="journal article" date="2021" name="G3 (Bethesda)">
        <title>Aegilops tauschii genome assembly Aet v5.0 features greater sequence contiguity and improved annotation.</title>
        <authorList>
            <person name="Wang L."/>
            <person name="Zhu T."/>
            <person name="Rodriguez J.C."/>
            <person name="Deal K.R."/>
            <person name="Dubcovsky J."/>
            <person name="McGuire P.E."/>
            <person name="Lux T."/>
            <person name="Spannagl M."/>
            <person name="Mayer K.F.X."/>
            <person name="Baldrich P."/>
            <person name="Meyers B.C."/>
            <person name="Huo N."/>
            <person name="Gu Y.Q."/>
            <person name="Zhou H."/>
            <person name="Devos K.M."/>
            <person name="Bennetzen J.L."/>
            <person name="Unver T."/>
            <person name="Budak H."/>
            <person name="Gulick P.J."/>
            <person name="Galiba G."/>
            <person name="Kalapos B."/>
            <person name="Nelson D.R."/>
            <person name="Li P."/>
            <person name="You F.M."/>
            <person name="Luo M.C."/>
            <person name="Dvorak J."/>
        </authorList>
    </citation>
    <scope>NUCLEOTIDE SEQUENCE [LARGE SCALE GENOMIC DNA]</scope>
    <source>
        <strain evidence="2">cv. AL8/78</strain>
    </source>
</reference>
<reference evidence="2" key="3">
    <citation type="journal article" date="2017" name="Nature">
        <title>Genome sequence of the progenitor of the wheat D genome Aegilops tauschii.</title>
        <authorList>
            <person name="Luo M.C."/>
            <person name="Gu Y.Q."/>
            <person name="Puiu D."/>
            <person name="Wang H."/>
            <person name="Twardziok S.O."/>
            <person name="Deal K.R."/>
            <person name="Huo N."/>
            <person name="Zhu T."/>
            <person name="Wang L."/>
            <person name="Wang Y."/>
            <person name="McGuire P.E."/>
            <person name="Liu S."/>
            <person name="Long H."/>
            <person name="Ramasamy R.K."/>
            <person name="Rodriguez J.C."/>
            <person name="Van S.L."/>
            <person name="Yuan L."/>
            <person name="Wang Z."/>
            <person name="Xia Z."/>
            <person name="Xiao L."/>
            <person name="Anderson O.D."/>
            <person name="Ouyang S."/>
            <person name="Liang Y."/>
            <person name="Zimin A.V."/>
            <person name="Pertea G."/>
            <person name="Qi P."/>
            <person name="Bennetzen J.L."/>
            <person name="Dai X."/>
            <person name="Dawson M.W."/>
            <person name="Muller H.G."/>
            <person name="Kugler K."/>
            <person name="Rivarola-Duarte L."/>
            <person name="Spannagl M."/>
            <person name="Mayer K.F.X."/>
            <person name="Lu F.H."/>
            <person name="Bevan M.W."/>
            <person name="Leroy P."/>
            <person name="Li P."/>
            <person name="You F.M."/>
            <person name="Sun Q."/>
            <person name="Liu Z."/>
            <person name="Lyons E."/>
            <person name="Wicker T."/>
            <person name="Salzberg S.L."/>
            <person name="Devos K.M."/>
            <person name="Dvorak J."/>
        </authorList>
    </citation>
    <scope>NUCLEOTIDE SEQUENCE [LARGE SCALE GENOMIC DNA]</scope>
    <source>
        <strain evidence="2">cv. AL8/78</strain>
    </source>
</reference>
<reference evidence="3" key="1">
    <citation type="journal article" date="2014" name="Science">
        <title>Ancient hybridizations among the ancestral genomes of bread wheat.</title>
        <authorList>
            <consortium name="International Wheat Genome Sequencing Consortium,"/>
            <person name="Marcussen T."/>
            <person name="Sandve S.R."/>
            <person name="Heier L."/>
            <person name="Spannagl M."/>
            <person name="Pfeifer M."/>
            <person name="Jakobsen K.S."/>
            <person name="Wulff B.B."/>
            <person name="Steuernagel B."/>
            <person name="Mayer K.F."/>
            <person name="Olsen O.A."/>
        </authorList>
    </citation>
    <scope>NUCLEOTIDE SEQUENCE [LARGE SCALE GENOMIC DNA]</scope>
    <source>
        <strain evidence="3">cv. AL8/78</strain>
    </source>
</reference>
<dbReference type="EnsemblPlants" id="AET4Gv20464000.4">
    <property type="protein sequence ID" value="AET4Gv20464000.4"/>
    <property type="gene ID" value="AET4Gv20464000"/>
</dbReference>
<organism evidence="2 3">
    <name type="scientific">Aegilops tauschii subsp. strangulata</name>
    <name type="common">Goatgrass</name>
    <dbReference type="NCBI Taxonomy" id="200361"/>
    <lineage>
        <taxon>Eukaryota</taxon>
        <taxon>Viridiplantae</taxon>
        <taxon>Streptophyta</taxon>
        <taxon>Embryophyta</taxon>
        <taxon>Tracheophyta</taxon>
        <taxon>Spermatophyta</taxon>
        <taxon>Magnoliopsida</taxon>
        <taxon>Liliopsida</taxon>
        <taxon>Poales</taxon>
        <taxon>Poaceae</taxon>
        <taxon>BOP clade</taxon>
        <taxon>Pooideae</taxon>
        <taxon>Triticodae</taxon>
        <taxon>Triticeae</taxon>
        <taxon>Triticinae</taxon>
        <taxon>Aegilops</taxon>
    </lineage>
</organism>
<keyword evidence="3" id="KW-1185">Reference proteome</keyword>
<evidence type="ECO:0000313" key="3">
    <source>
        <dbReference type="Proteomes" id="UP000015105"/>
    </source>
</evidence>
<protein>
    <submittedName>
        <fullName evidence="2">Uncharacterized protein</fullName>
    </submittedName>
</protein>